<protein>
    <submittedName>
        <fullName evidence="3">DMT family transporter</fullName>
    </submittedName>
</protein>
<keyword evidence="1" id="KW-1133">Transmembrane helix</keyword>
<accession>A0A5D9C5Q2</accession>
<dbReference type="EMBL" id="VTOU01000002">
    <property type="protein sequence ID" value="TZG27168.1"/>
    <property type="molecule type" value="Genomic_DNA"/>
</dbReference>
<feature type="domain" description="EamA" evidence="2">
    <location>
        <begin position="24"/>
        <end position="156"/>
    </location>
</feature>
<feature type="transmembrane region" description="Helical" evidence="1">
    <location>
        <begin position="198"/>
        <end position="218"/>
    </location>
</feature>
<dbReference type="RefSeq" id="WP_149521387.1">
    <property type="nucleotide sequence ID" value="NZ_VTOU01000002.1"/>
</dbReference>
<comment type="caution">
    <text evidence="3">The sequence shown here is derived from an EMBL/GenBank/DDBJ whole genome shotgun (WGS) entry which is preliminary data.</text>
</comment>
<dbReference type="GO" id="GO:0016020">
    <property type="term" value="C:membrane"/>
    <property type="evidence" value="ECO:0007669"/>
    <property type="project" value="InterPro"/>
</dbReference>
<proteinExistence type="predicted"/>
<evidence type="ECO:0000313" key="3">
    <source>
        <dbReference type="EMBL" id="TZG27168.1"/>
    </source>
</evidence>
<dbReference type="InterPro" id="IPR037185">
    <property type="entry name" value="EmrE-like"/>
</dbReference>
<organism evidence="3 4">
    <name type="scientific">Sphingomonas montanisoli</name>
    <dbReference type="NCBI Taxonomy" id="2606412"/>
    <lineage>
        <taxon>Bacteria</taxon>
        <taxon>Pseudomonadati</taxon>
        <taxon>Pseudomonadota</taxon>
        <taxon>Alphaproteobacteria</taxon>
        <taxon>Sphingomonadales</taxon>
        <taxon>Sphingomonadaceae</taxon>
        <taxon>Sphingomonas</taxon>
    </lineage>
</organism>
<dbReference type="PANTHER" id="PTHR22911:SF76">
    <property type="entry name" value="EAMA DOMAIN-CONTAINING PROTEIN"/>
    <property type="match status" value="1"/>
</dbReference>
<keyword evidence="1" id="KW-0472">Membrane</keyword>
<feature type="transmembrane region" description="Helical" evidence="1">
    <location>
        <begin position="255"/>
        <end position="273"/>
    </location>
</feature>
<name>A0A5D9C5Q2_9SPHN</name>
<feature type="transmembrane region" description="Helical" evidence="1">
    <location>
        <begin position="116"/>
        <end position="136"/>
    </location>
</feature>
<dbReference type="PANTHER" id="PTHR22911">
    <property type="entry name" value="ACYL-MALONYL CONDENSING ENZYME-RELATED"/>
    <property type="match status" value="1"/>
</dbReference>
<feature type="transmembrane region" description="Helical" evidence="1">
    <location>
        <begin position="20"/>
        <end position="43"/>
    </location>
</feature>
<feature type="transmembrane region" description="Helical" evidence="1">
    <location>
        <begin position="279"/>
        <end position="298"/>
    </location>
</feature>
<dbReference type="AlphaFoldDB" id="A0A5D9C5Q2"/>
<feature type="transmembrane region" description="Helical" evidence="1">
    <location>
        <begin position="143"/>
        <end position="160"/>
    </location>
</feature>
<feature type="domain" description="EamA" evidence="2">
    <location>
        <begin position="168"/>
        <end position="298"/>
    </location>
</feature>
<feature type="transmembrane region" description="Helical" evidence="1">
    <location>
        <begin position="166"/>
        <end position="186"/>
    </location>
</feature>
<dbReference type="InterPro" id="IPR000620">
    <property type="entry name" value="EamA_dom"/>
</dbReference>
<keyword evidence="1" id="KW-0812">Transmembrane</keyword>
<evidence type="ECO:0000313" key="4">
    <source>
        <dbReference type="Proteomes" id="UP000322077"/>
    </source>
</evidence>
<feature type="transmembrane region" description="Helical" evidence="1">
    <location>
        <begin position="55"/>
        <end position="73"/>
    </location>
</feature>
<gene>
    <name evidence="3" type="ORF">FYJ91_05945</name>
</gene>
<reference evidence="3 4" key="1">
    <citation type="submission" date="2019-08" db="EMBL/GenBank/DDBJ databases">
        <authorList>
            <person name="Wang G."/>
            <person name="Xu Z."/>
        </authorList>
    </citation>
    <scope>NUCLEOTIDE SEQUENCE [LARGE SCALE GENOMIC DNA]</scope>
    <source>
        <strain evidence="3 4">ZX</strain>
    </source>
</reference>
<feature type="transmembrane region" description="Helical" evidence="1">
    <location>
        <begin position="85"/>
        <end position="104"/>
    </location>
</feature>
<dbReference type="Proteomes" id="UP000322077">
    <property type="component" value="Unassembled WGS sequence"/>
</dbReference>
<dbReference type="SUPFAM" id="SSF103481">
    <property type="entry name" value="Multidrug resistance efflux transporter EmrE"/>
    <property type="match status" value="2"/>
</dbReference>
<dbReference type="Pfam" id="PF00892">
    <property type="entry name" value="EamA"/>
    <property type="match status" value="2"/>
</dbReference>
<feature type="transmembrane region" description="Helical" evidence="1">
    <location>
        <begin position="230"/>
        <end position="248"/>
    </location>
</feature>
<evidence type="ECO:0000256" key="1">
    <source>
        <dbReference type="SAM" id="Phobius"/>
    </source>
</evidence>
<sequence>MHEAKGTRLADPADSSAVIARAFVAMVLSNICLAFGPVSVRLAAAHSDIGPVTSAFWRLGLAVPVLFILTRVMRQPIPRMSRGMVLMLLTGGLFFALDLGSWHIGILRTRLANATLFGNITTFTFAIYGMIVARALPTRMQGIAMTLAFGGVGLLLGRSYELSREYLVGDLFCIFAGLSYTGYLIAMGRARGILQPMPALFISTLAGAVPMLFAALAMEGKLIPDAWWPVLALAIGSQVIGQGLLIYAIGHLPPLIIALGLLIQPVVSTALGWEFYGETLATFDWIGAAAICIALILVRRGEPPAVAKPAVVKSTGPV</sequence>
<keyword evidence="4" id="KW-1185">Reference proteome</keyword>
<evidence type="ECO:0000259" key="2">
    <source>
        <dbReference type="Pfam" id="PF00892"/>
    </source>
</evidence>